<name>A0A3D8SSX8_9HELO</name>
<accession>A0A3D8SSX8</accession>
<feature type="compositionally biased region" description="Low complexity" evidence="1">
    <location>
        <begin position="29"/>
        <end position="40"/>
    </location>
</feature>
<keyword evidence="3" id="KW-1185">Reference proteome</keyword>
<protein>
    <submittedName>
        <fullName evidence="2">Uncharacterized protein</fullName>
    </submittedName>
</protein>
<reference evidence="2 3" key="1">
    <citation type="journal article" date="2018" name="IMA Fungus">
        <title>IMA Genome-F 9: Draft genome sequence of Annulohypoxylon stygium, Aspergillus mulundensis, Berkeleyomyces basicola (syn. Thielaviopsis basicola), Ceratocystis smalleyi, two Cercospora beticola strains, Coleophoma cylindrospora, Fusarium fracticaudum, Phialophora cf. hyalina, and Morchella septimelata.</title>
        <authorList>
            <person name="Wingfield B.D."/>
            <person name="Bills G.F."/>
            <person name="Dong Y."/>
            <person name="Huang W."/>
            <person name="Nel W.J."/>
            <person name="Swalarsk-Parry B.S."/>
            <person name="Vaghefi N."/>
            <person name="Wilken P.M."/>
            <person name="An Z."/>
            <person name="de Beer Z.W."/>
            <person name="De Vos L."/>
            <person name="Chen L."/>
            <person name="Duong T.A."/>
            <person name="Gao Y."/>
            <person name="Hammerbacher A."/>
            <person name="Kikkert J.R."/>
            <person name="Li Y."/>
            <person name="Li H."/>
            <person name="Li K."/>
            <person name="Li Q."/>
            <person name="Liu X."/>
            <person name="Ma X."/>
            <person name="Naidoo K."/>
            <person name="Pethybridge S.J."/>
            <person name="Sun J."/>
            <person name="Steenkamp E.T."/>
            <person name="van der Nest M.A."/>
            <person name="van Wyk S."/>
            <person name="Wingfield M.J."/>
            <person name="Xiong C."/>
            <person name="Yue Q."/>
            <person name="Zhang X."/>
        </authorList>
    </citation>
    <scope>NUCLEOTIDE SEQUENCE [LARGE SCALE GENOMIC DNA]</scope>
    <source>
        <strain evidence="2 3">BP6252</strain>
    </source>
</reference>
<dbReference type="EMBL" id="PDLM01000001">
    <property type="protein sequence ID" value="RDW89429.1"/>
    <property type="molecule type" value="Genomic_DNA"/>
</dbReference>
<evidence type="ECO:0000313" key="2">
    <source>
        <dbReference type="EMBL" id="RDW89429.1"/>
    </source>
</evidence>
<dbReference type="AlphaFoldDB" id="A0A3D8SSX8"/>
<sequence length="118" mass="12896">MPSGWRTSACRKQHSFLWADMTWRPATTSGRSWHGSSSSSAAPADKRAESTASHIVSSIRHHTCTSVQRHEKGIVIPGFRTTSTILRRIALATEGSSLRQVPAASTALIGRHGRQGRY</sequence>
<feature type="region of interest" description="Disordered" evidence="1">
    <location>
        <begin position="27"/>
        <end position="57"/>
    </location>
</feature>
<evidence type="ECO:0000256" key="1">
    <source>
        <dbReference type="SAM" id="MobiDB-lite"/>
    </source>
</evidence>
<comment type="caution">
    <text evidence="2">The sequence shown here is derived from an EMBL/GenBank/DDBJ whole genome shotgun (WGS) entry which is preliminary data.</text>
</comment>
<gene>
    <name evidence="2" type="ORF">BP6252_01461</name>
</gene>
<organism evidence="2 3">
    <name type="scientific">Coleophoma cylindrospora</name>
    <dbReference type="NCBI Taxonomy" id="1849047"/>
    <lineage>
        <taxon>Eukaryota</taxon>
        <taxon>Fungi</taxon>
        <taxon>Dikarya</taxon>
        <taxon>Ascomycota</taxon>
        <taxon>Pezizomycotina</taxon>
        <taxon>Leotiomycetes</taxon>
        <taxon>Helotiales</taxon>
        <taxon>Dermateaceae</taxon>
        <taxon>Coleophoma</taxon>
    </lineage>
</organism>
<proteinExistence type="predicted"/>
<dbReference type="Proteomes" id="UP000256645">
    <property type="component" value="Unassembled WGS sequence"/>
</dbReference>
<evidence type="ECO:0000313" key="3">
    <source>
        <dbReference type="Proteomes" id="UP000256645"/>
    </source>
</evidence>